<keyword evidence="4 7" id="KW-0812">Transmembrane</keyword>
<gene>
    <name evidence="8" type="ORF">SAMN04489707_1002174</name>
</gene>
<feature type="transmembrane region" description="Helical" evidence="7">
    <location>
        <begin position="312"/>
        <end position="334"/>
    </location>
</feature>
<dbReference type="RefSeq" id="WP_054255121.1">
    <property type="nucleotide sequence ID" value="NZ_CYIG01000005.1"/>
</dbReference>
<evidence type="ECO:0000256" key="7">
    <source>
        <dbReference type="SAM" id="Phobius"/>
    </source>
</evidence>
<feature type="transmembrane region" description="Helical" evidence="7">
    <location>
        <begin position="124"/>
        <end position="142"/>
    </location>
</feature>
<evidence type="ECO:0000313" key="9">
    <source>
        <dbReference type="Proteomes" id="UP000183656"/>
    </source>
</evidence>
<dbReference type="Proteomes" id="UP000183656">
    <property type="component" value="Unassembled WGS sequence"/>
</dbReference>
<dbReference type="PANTHER" id="PTHR34856:SF2">
    <property type="entry name" value="PROTEIN NRFD"/>
    <property type="match status" value="1"/>
</dbReference>
<feature type="transmembrane region" description="Helical" evidence="7">
    <location>
        <begin position="20"/>
        <end position="39"/>
    </location>
</feature>
<dbReference type="OrthoDB" id="9770779at2"/>
<feature type="transmembrane region" description="Helical" evidence="7">
    <location>
        <begin position="154"/>
        <end position="177"/>
    </location>
</feature>
<evidence type="ECO:0000256" key="1">
    <source>
        <dbReference type="ARBA" id="ARBA00004651"/>
    </source>
</evidence>
<reference evidence="8 9" key="1">
    <citation type="submission" date="2016-10" db="EMBL/GenBank/DDBJ databases">
        <authorList>
            <person name="de Groot N.N."/>
        </authorList>
    </citation>
    <scope>NUCLEOTIDE SEQUENCE [LARGE SCALE GENOMIC DNA]</scope>
    <source>
        <strain evidence="8 9">R-24608</strain>
    </source>
</reference>
<comment type="similarity">
    <text evidence="2">Belongs to the NrfD family.</text>
</comment>
<dbReference type="InterPro" id="IPR005614">
    <property type="entry name" value="NrfD-like"/>
</dbReference>
<protein>
    <submittedName>
        <fullName evidence="8">Tetrathionate reductase gamma subunit</fullName>
    </submittedName>
</protein>
<keyword evidence="6 7" id="KW-0472">Membrane</keyword>
<evidence type="ECO:0000313" key="8">
    <source>
        <dbReference type="EMBL" id="SFU37400.1"/>
    </source>
</evidence>
<evidence type="ECO:0000256" key="2">
    <source>
        <dbReference type="ARBA" id="ARBA00008929"/>
    </source>
</evidence>
<name>A0A1I7FMJ2_9BURK</name>
<keyword evidence="5 7" id="KW-1133">Transmembrane helix</keyword>
<dbReference type="InterPro" id="IPR052049">
    <property type="entry name" value="Electron_transfer_protein"/>
</dbReference>
<feature type="transmembrane region" description="Helical" evidence="7">
    <location>
        <begin position="51"/>
        <end position="72"/>
    </location>
</feature>
<feature type="transmembrane region" description="Helical" evidence="7">
    <location>
        <begin position="269"/>
        <end position="292"/>
    </location>
</feature>
<dbReference type="Gene3D" id="1.20.1630.10">
    <property type="entry name" value="Formate dehydrogenase/DMSO reductase domain"/>
    <property type="match status" value="1"/>
</dbReference>
<dbReference type="GO" id="GO:0005886">
    <property type="term" value="C:plasma membrane"/>
    <property type="evidence" value="ECO:0007669"/>
    <property type="project" value="UniProtKB-SubCell"/>
</dbReference>
<keyword evidence="3" id="KW-1003">Cell membrane</keyword>
<evidence type="ECO:0000256" key="6">
    <source>
        <dbReference type="ARBA" id="ARBA00023136"/>
    </source>
</evidence>
<dbReference type="PANTHER" id="PTHR34856">
    <property type="entry name" value="PROTEIN NRFD"/>
    <property type="match status" value="1"/>
</dbReference>
<organism evidence="8 9">
    <name type="scientific">Paenacidovorax caeni</name>
    <dbReference type="NCBI Taxonomy" id="343013"/>
    <lineage>
        <taxon>Bacteria</taxon>
        <taxon>Pseudomonadati</taxon>
        <taxon>Pseudomonadota</taxon>
        <taxon>Betaproteobacteria</taxon>
        <taxon>Burkholderiales</taxon>
        <taxon>Comamonadaceae</taxon>
        <taxon>Paenacidovorax</taxon>
    </lineage>
</organism>
<evidence type="ECO:0000256" key="3">
    <source>
        <dbReference type="ARBA" id="ARBA00022475"/>
    </source>
</evidence>
<feature type="transmembrane region" description="Helical" evidence="7">
    <location>
        <begin position="92"/>
        <end position="117"/>
    </location>
</feature>
<dbReference type="EMBL" id="FPBX01000002">
    <property type="protein sequence ID" value="SFU37400.1"/>
    <property type="molecule type" value="Genomic_DNA"/>
</dbReference>
<dbReference type="AlphaFoldDB" id="A0A1I7FMJ2"/>
<keyword evidence="9" id="KW-1185">Reference proteome</keyword>
<dbReference type="Pfam" id="PF03916">
    <property type="entry name" value="NrfD"/>
    <property type="match status" value="1"/>
</dbReference>
<comment type="subcellular location">
    <subcellularLocation>
        <location evidence="1">Cell membrane</location>
        <topology evidence="1">Multi-pass membrane protein</topology>
    </subcellularLocation>
</comment>
<dbReference type="STRING" id="343013.SAMN04489707_1002174"/>
<sequence>MQIIELLTPHYEAAWLPWAVQYFFLVGVATGAAILAALCAWGKDGGTLQRLLPVAVLTLAVSAIAAPVSLLADLHQPARFWHFYVHFTPWSWMSVGALLLPVFVTLSVAMCAAWWLGKTGWMRLLAPLLVLSALTISVYTGAEMMVVRSRPLWNTLWVPVNLALTGWLATVGAAFVLERFLPAALRPGAEALQTLRAMGLALAGALLVVALAWAASGLGGDSPSFNAALRLWNDFPVWRLTMIGSAIGGAAVLGALLRGRHRLQAKGYTLVLGLGLAAAAWAFRWALFMGVQGVPKFGAGLYLYHMPLGGDGLLGMVGVAGLCVALVGLASWALELFPARSAPAARAA</sequence>
<feature type="transmembrane region" description="Helical" evidence="7">
    <location>
        <begin position="197"/>
        <end position="216"/>
    </location>
</feature>
<accession>A0A1I7FMJ2</accession>
<proteinExistence type="inferred from homology"/>
<evidence type="ECO:0000256" key="5">
    <source>
        <dbReference type="ARBA" id="ARBA00022989"/>
    </source>
</evidence>
<feature type="transmembrane region" description="Helical" evidence="7">
    <location>
        <begin position="236"/>
        <end position="257"/>
    </location>
</feature>
<evidence type="ECO:0000256" key="4">
    <source>
        <dbReference type="ARBA" id="ARBA00022692"/>
    </source>
</evidence>